<dbReference type="EMBL" id="LXHC01000016">
    <property type="protein sequence ID" value="OAU96664.1"/>
    <property type="molecule type" value="Genomic_DNA"/>
</dbReference>
<dbReference type="PATRIC" id="fig|480.237.peg.15"/>
<dbReference type="PANTHER" id="PTHR43884">
    <property type="entry name" value="ACYL-COA DEHYDROGENASE"/>
    <property type="match status" value="1"/>
</dbReference>
<keyword evidence="1" id="KW-0560">Oxidoreductase</keyword>
<gene>
    <name evidence="1" type="ORF">AO384_0825</name>
</gene>
<reference evidence="1 2" key="1">
    <citation type="journal article" date="2016" name="Genome Biol. Evol.">
        <title>Comparative Genomic Analyses of the Moraxella catarrhalis Serosensitive and Seroresistant Lineages Demonstrate Their Independent Evolution.</title>
        <authorList>
            <person name="Earl J.P."/>
            <person name="de Vries S.P."/>
            <person name="Ahmed A."/>
            <person name="Powell E."/>
            <person name="Schultz M.P."/>
            <person name="Hermans P.W."/>
            <person name="Hill D.J."/>
            <person name="Zhou Z."/>
            <person name="Constantinidou C.I."/>
            <person name="Hu F.Z."/>
            <person name="Bootsma H.J."/>
            <person name="Ehrlich G.D."/>
        </authorList>
    </citation>
    <scope>NUCLEOTIDE SEQUENCE [LARGE SCALE GENOMIC DNA]</scope>
    <source>
        <strain evidence="1 2">Z7542</strain>
    </source>
</reference>
<proteinExistence type="predicted"/>
<accession>A0A198UK59</accession>
<evidence type="ECO:0000313" key="2">
    <source>
        <dbReference type="Proteomes" id="UP000078228"/>
    </source>
</evidence>
<dbReference type="SUPFAM" id="SSF56645">
    <property type="entry name" value="Acyl-CoA dehydrogenase NM domain-like"/>
    <property type="match status" value="1"/>
</dbReference>
<evidence type="ECO:0000313" key="1">
    <source>
        <dbReference type="EMBL" id="OAU96664.1"/>
    </source>
</evidence>
<dbReference type="OrthoDB" id="2564795at2"/>
<dbReference type="GO" id="GO:0050660">
    <property type="term" value="F:flavin adenine dinucleotide binding"/>
    <property type="evidence" value="ECO:0007669"/>
    <property type="project" value="InterPro"/>
</dbReference>
<dbReference type="Proteomes" id="UP000078228">
    <property type="component" value="Unassembled WGS sequence"/>
</dbReference>
<dbReference type="InterPro" id="IPR037069">
    <property type="entry name" value="AcylCoA_DH/ox_N_sf"/>
</dbReference>
<dbReference type="InterPro" id="IPR009100">
    <property type="entry name" value="AcylCoA_DH/oxidase_NM_dom_sf"/>
</dbReference>
<dbReference type="AlphaFoldDB" id="A0A198UK59"/>
<dbReference type="GO" id="GO:0016937">
    <property type="term" value="F:short-chain fatty acyl-CoA dehydrogenase activity"/>
    <property type="evidence" value="ECO:0007669"/>
    <property type="project" value="UniProtKB-EC"/>
</dbReference>
<dbReference type="eggNOG" id="COG1960">
    <property type="taxonomic scope" value="Bacteria"/>
</dbReference>
<comment type="caution">
    <text evidence="1">The sequence shown here is derived from an EMBL/GenBank/DDBJ whole genome shotgun (WGS) entry which is preliminary data.</text>
</comment>
<protein>
    <submittedName>
        <fullName evidence="1">Butyryl-CoA dehydrogenase</fullName>
        <ecNumber evidence="1">1.3.8.1</ecNumber>
    </submittedName>
</protein>
<dbReference type="RefSeq" id="WP_064610247.1">
    <property type="nucleotide sequence ID" value="NZ_JAABLD010000001.1"/>
</dbReference>
<name>A0A198UK59_MORCA</name>
<organism evidence="1 2">
    <name type="scientific">Moraxella catarrhalis</name>
    <name type="common">Branhamella catarrhalis</name>
    <dbReference type="NCBI Taxonomy" id="480"/>
    <lineage>
        <taxon>Bacteria</taxon>
        <taxon>Pseudomonadati</taxon>
        <taxon>Pseudomonadota</taxon>
        <taxon>Gammaproteobacteria</taxon>
        <taxon>Moraxellales</taxon>
        <taxon>Moraxellaceae</taxon>
        <taxon>Moraxella</taxon>
    </lineage>
</organism>
<dbReference type="EC" id="1.3.8.1" evidence="1"/>
<keyword evidence="2" id="KW-1185">Reference proteome</keyword>
<dbReference type="Gene3D" id="1.10.540.10">
    <property type="entry name" value="Acyl-CoA dehydrogenase/oxidase, N-terminal domain"/>
    <property type="match status" value="1"/>
</dbReference>
<dbReference type="InterPro" id="IPR046373">
    <property type="entry name" value="Acyl-CoA_Oxase/DH_mid-dom_sf"/>
</dbReference>
<dbReference type="Gene3D" id="2.40.110.10">
    <property type="entry name" value="Butyryl-CoA Dehydrogenase, subunit A, domain 2"/>
    <property type="match status" value="1"/>
</dbReference>
<dbReference type="PANTHER" id="PTHR43884:SF12">
    <property type="entry name" value="ISOVALERYL-COA DEHYDROGENASE, MITOCHONDRIAL-RELATED"/>
    <property type="match status" value="1"/>
</dbReference>
<sequence length="390" mass="42850">MNHLHTFYHDSQAPINAAFEPIQLWQDSDLLDNIAQASKQLLDPIAIDKGYYPTAEMSQLAKLGAFSTHLSAQGGRFGDAILATAKISETCGTTGFLSWCHQVCALYLDQSDNHALKSDILHRHALGESFGGTALSNPMKTFANIESMILRAQRVNGGYVVSGTLPWISHIAPNQYCGAIASVEHGGQIDKDIFFLLSFDEARKDNWQLNPCPTFSGMEGSSTWQIALTDYFVPDDSLIADPAKPFIERVRGAFVLMQLGIGAGIIQGAIHDITAVEVQLGHVNQFLEDQAGVLQSQLDALIERTLVLAKTPFETHKDFFLEVLDTRIQGAELSLQATQASLLHQGAKGYLMSASPQRRIREAHFVAIVTPAIKHLRYLSHQLLTEKSPK</sequence>